<keyword evidence="4 6" id="KW-0807">Transducer</keyword>
<evidence type="ECO:0000256" key="1">
    <source>
        <dbReference type="ARBA" id="ARBA00004236"/>
    </source>
</evidence>
<proteinExistence type="inferred from homology"/>
<dbReference type="GO" id="GO:0006935">
    <property type="term" value="P:chemotaxis"/>
    <property type="evidence" value="ECO:0007669"/>
    <property type="project" value="InterPro"/>
</dbReference>
<dbReference type="SMART" id="SM00283">
    <property type="entry name" value="MA"/>
    <property type="match status" value="1"/>
</dbReference>
<feature type="domain" description="Methyl-accepting transducer" evidence="8">
    <location>
        <begin position="295"/>
        <end position="552"/>
    </location>
</feature>
<feature type="transmembrane region" description="Helical" evidence="7">
    <location>
        <begin position="201"/>
        <end position="225"/>
    </location>
</feature>
<comment type="caution">
    <text evidence="10">The sequence shown here is derived from an EMBL/GenBank/DDBJ whole genome shotgun (WGS) entry which is preliminary data.</text>
</comment>
<dbReference type="AlphaFoldDB" id="A0A2U3AN75"/>
<dbReference type="InterPro" id="IPR003660">
    <property type="entry name" value="HAMP_dom"/>
</dbReference>
<accession>A0A2U3AN75</accession>
<dbReference type="SUPFAM" id="SSF58104">
    <property type="entry name" value="Methyl-accepting chemotaxis protein (MCP) signaling domain"/>
    <property type="match status" value="1"/>
</dbReference>
<keyword evidence="7" id="KW-0812">Transmembrane</keyword>
<reference evidence="10 11" key="1">
    <citation type="submission" date="2018-05" db="EMBL/GenBank/DDBJ databases">
        <title>Kurthia sibirica genome sequence.</title>
        <authorList>
            <person name="Maclea K.S."/>
            <person name="Goen A.E."/>
        </authorList>
    </citation>
    <scope>NUCLEOTIDE SEQUENCE [LARGE SCALE GENOMIC DNA]</scope>
    <source>
        <strain evidence="10 11">ATCC 49154</strain>
    </source>
</reference>
<dbReference type="GO" id="GO:0007165">
    <property type="term" value="P:signal transduction"/>
    <property type="evidence" value="ECO:0007669"/>
    <property type="project" value="UniProtKB-KW"/>
</dbReference>
<evidence type="ECO:0000313" key="11">
    <source>
        <dbReference type="Proteomes" id="UP000245938"/>
    </source>
</evidence>
<dbReference type="PANTHER" id="PTHR32089:SF112">
    <property type="entry name" value="LYSOZYME-LIKE PROTEIN-RELATED"/>
    <property type="match status" value="1"/>
</dbReference>
<sequence>MFFVLYYNTAIIKTWRHVMKNFTFKTIRMKILSSFIIVLAIVTAYCLYTAGNAENVRTSTEDIMNKQLKLQVANEKAASNFTVEIAAIRGYILSDTTKYLDIYNEYNDIRTKNVAIINKYSDKQASDDLANLTEAWHTNIEENVIKPFQAGKKEQATKNLIALDSEGTEIRVGYEKLANNRTAIINEKGVDLIKQAKFSQLFGFFAGVFVLLLGIAIALFTASVISKPIVSVTKRLTRLADGDLTQPIETITARDEIGQLGEQTNELTTKLRDMLTTVQDVSQNVESHSSSLAQSSEEIKLGSEQISTTMQELADGTEEQASHASDLSSTTENFVTVIRQASEKGTTIYNQSTAVLRLSTDGSEMMTQSTDQMASIDRIMSDAVNEMAELNKESEHISTLVQVINSIADQTNLLALNAAIEAARAGEAGKGFAVVADEVRKLAEQVSTSVTDISVIVKNIQSNTGLVTVSLEKGYSEVTKGTSQIMSTNETFKLINESVQSMAEGVKEISTNLSDIEQSSNSIQLAVDEIASVSEESAAGVEETTATVQQTSSSIQEIAANAEELATMASTLNNSVRQFKI</sequence>
<comment type="similarity">
    <text evidence="5">Belongs to the methyl-accepting chemotaxis (MCP) protein family.</text>
</comment>
<evidence type="ECO:0000256" key="4">
    <source>
        <dbReference type="ARBA" id="ARBA00023224"/>
    </source>
</evidence>
<dbReference type="Pfam" id="PF00015">
    <property type="entry name" value="MCPsignal"/>
    <property type="match status" value="1"/>
</dbReference>
<dbReference type="PANTHER" id="PTHR32089">
    <property type="entry name" value="METHYL-ACCEPTING CHEMOTAXIS PROTEIN MCPB"/>
    <property type="match status" value="1"/>
</dbReference>
<keyword evidence="3 7" id="KW-0472">Membrane</keyword>
<evidence type="ECO:0000313" key="10">
    <source>
        <dbReference type="EMBL" id="PWI26000.1"/>
    </source>
</evidence>
<keyword evidence="11" id="KW-1185">Reference proteome</keyword>
<feature type="domain" description="HAMP" evidence="9">
    <location>
        <begin position="223"/>
        <end position="276"/>
    </location>
</feature>
<dbReference type="InterPro" id="IPR004090">
    <property type="entry name" value="Chemotax_Me-accpt_rcpt"/>
</dbReference>
<organism evidence="10 11">
    <name type="scientific">Kurthia sibirica</name>
    <dbReference type="NCBI Taxonomy" id="202750"/>
    <lineage>
        <taxon>Bacteria</taxon>
        <taxon>Bacillati</taxon>
        <taxon>Bacillota</taxon>
        <taxon>Bacilli</taxon>
        <taxon>Bacillales</taxon>
        <taxon>Caryophanaceae</taxon>
        <taxon>Kurthia</taxon>
    </lineage>
</organism>
<evidence type="ECO:0000256" key="7">
    <source>
        <dbReference type="SAM" id="Phobius"/>
    </source>
</evidence>
<dbReference type="PRINTS" id="PR00260">
    <property type="entry name" value="CHEMTRNSDUCR"/>
</dbReference>
<dbReference type="EMBL" id="QFVR01000005">
    <property type="protein sequence ID" value="PWI26000.1"/>
    <property type="molecule type" value="Genomic_DNA"/>
</dbReference>
<keyword evidence="2" id="KW-1003">Cell membrane</keyword>
<evidence type="ECO:0000256" key="2">
    <source>
        <dbReference type="ARBA" id="ARBA00022475"/>
    </source>
</evidence>
<dbReference type="Gene3D" id="1.10.287.950">
    <property type="entry name" value="Methyl-accepting chemotaxis protein"/>
    <property type="match status" value="1"/>
</dbReference>
<dbReference type="PROSITE" id="PS50885">
    <property type="entry name" value="HAMP"/>
    <property type="match status" value="1"/>
</dbReference>
<protein>
    <submittedName>
        <fullName evidence="10">Methyl-accepting chemotaxis protein</fullName>
    </submittedName>
</protein>
<dbReference type="Proteomes" id="UP000245938">
    <property type="component" value="Unassembled WGS sequence"/>
</dbReference>
<dbReference type="InterPro" id="IPR004089">
    <property type="entry name" value="MCPsignal_dom"/>
</dbReference>
<dbReference type="Gene3D" id="6.10.340.10">
    <property type="match status" value="1"/>
</dbReference>
<dbReference type="OrthoDB" id="9804712at2"/>
<keyword evidence="7" id="KW-1133">Transmembrane helix</keyword>
<evidence type="ECO:0000259" key="8">
    <source>
        <dbReference type="PROSITE" id="PS50111"/>
    </source>
</evidence>
<dbReference type="Pfam" id="PF00672">
    <property type="entry name" value="HAMP"/>
    <property type="match status" value="1"/>
</dbReference>
<evidence type="ECO:0000256" key="3">
    <source>
        <dbReference type="ARBA" id="ARBA00023136"/>
    </source>
</evidence>
<gene>
    <name evidence="10" type="ORF">DEX24_05570</name>
</gene>
<evidence type="ECO:0000256" key="5">
    <source>
        <dbReference type="ARBA" id="ARBA00029447"/>
    </source>
</evidence>
<dbReference type="CDD" id="cd06225">
    <property type="entry name" value="HAMP"/>
    <property type="match status" value="1"/>
</dbReference>
<comment type="subcellular location">
    <subcellularLocation>
        <location evidence="1">Cell membrane</location>
    </subcellularLocation>
</comment>
<dbReference type="SMART" id="SM00304">
    <property type="entry name" value="HAMP"/>
    <property type="match status" value="2"/>
</dbReference>
<dbReference type="GO" id="GO:0004888">
    <property type="term" value="F:transmembrane signaling receptor activity"/>
    <property type="evidence" value="ECO:0007669"/>
    <property type="project" value="InterPro"/>
</dbReference>
<evidence type="ECO:0000256" key="6">
    <source>
        <dbReference type="PROSITE-ProRule" id="PRU00284"/>
    </source>
</evidence>
<dbReference type="PROSITE" id="PS50111">
    <property type="entry name" value="CHEMOTAXIS_TRANSDUC_2"/>
    <property type="match status" value="1"/>
</dbReference>
<dbReference type="CDD" id="cd11386">
    <property type="entry name" value="MCP_signal"/>
    <property type="match status" value="1"/>
</dbReference>
<dbReference type="GO" id="GO:0005886">
    <property type="term" value="C:plasma membrane"/>
    <property type="evidence" value="ECO:0007669"/>
    <property type="project" value="UniProtKB-SubCell"/>
</dbReference>
<evidence type="ECO:0000259" key="9">
    <source>
        <dbReference type="PROSITE" id="PS50885"/>
    </source>
</evidence>
<name>A0A2U3AN75_9BACL</name>